<accession>A0A240EPV4</accession>
<gene>
    <name evidence="1" type="ORF">VTH8203_03683</name>
</gene>
<dbReference type="AlphaFoldDB" id="A0A240EPV4"/>
<dbReference type="EMBL" id="OANU01000092">
    <property type="protein sequence ID" value="SNX50035.1"/>
    <property type="molecule type" value="Genomic_DNA"/>
</dbReference>
<proteinExistence type="predicted"/>
<dbReference type="Proteomes" id="UP000219336">
    <property type="component" value="Unassembled WGS sequence"/>
</dbReference>
<keyword evidence="2" id="KW-1185">Reference proteome</keyword>
<evidence type="ECO:0000313" key="2">
    <source>
        <dbReference type="Proteomes" id="UP000219336"/>
    </source>
</evidence>
<reference evidence="2" key="1">
    <citation type="submission" date="2016-06" db="EMBL/GenBank/DDBJ databases">
        <authorList>
            <person name="Rodrigo-Torres L."/>
            <person name="Arahal R.D."/>
            <person name="Lucena T."/>
        </authorList>
    </citation>
    <scope>NUCLEOTIDE SEQUENCE [LARGE SCALE GENOMIC DNA]</scope>
    <source>
        <strain evidence="2">CECT8203</strain>
    </source>
</reference>
<protein>
    <submittedName>
        <fullName evidence="1">Uncharacterized protein</fullName>
    </submittedName>
</protein>
<organism evidence="1 2">
    <name type="scientific">Vibrio thalassae</name>
    <dbReference type="NCBI Taxonomy" id="1243014"/>
    <lineage>
        <taxon>Bacteria</taxon>
        <taxon>Pseudomonadati</taxon>
        <taxon>Pseudomonadota</taxon>
        <taxon>Gammaproteobacteria</taxon>
        <taxon>Vibrionales</taxon>
        <taxon>Vibrionaceae</taxon>
        <taxon>Vibrio</taxon>
    </lineage>
</organism>
<sequence length="74" mass="8449">MKLKLLLYDDCASIVATLEVAALRAVQGQFGNAVNHLLHHVQTNPWFLLIELRHEREVFTMISAIECLILSRFS</sequence>
<name>A0A240EPV4_9VIBR</name>
<evidence type="ECO:0000313" key="1">
    <source>
        <dbReference type="EMBL" id="SNX50035.1"/>
    </source>
</evidence>